<dbReference type="Proteomes" id="UP000303847">
    <property type="component" value="Chromosome"/>
</dbReference>
<feature type="compositionally biased region" description="Low complexity" evidence="4">
    <location>
        <begin position="326"/>
        <end position="340"/>
    </location>
</feature>
<keyword evidence="10" id="KW-1185">Reference proteome</keyword>
<feature type="region of interest" description="Disordered" evidence="4">
    <location>
        <begin position="322"/>
        <end position="353"/>
    </location>
</feature>
<feature type="transmembrane region" description="Helical" evidence="5">
    <location>
        <begin position="60"/>
        <end position="78"/>
    </location>
</feature>
<name>A0A2U1UC39_9GAMM</name>
<reference evidence="7 9" key="1">
    <citation type="submission" date="2018-04" db="EMBL/GenBank/DDBJ databases">
        <title>Brenneria corticis sp.nov.</title>
        <authorList>
            <person name="Li Y."/>
        </authorList>
    </citation>
    <scope>NUCLEOTIDE SEQUENCE [LARGE SCALE GENOMIC DNA]</scope>
    <source>
        <strain evidence="7 9">LMG 2694</strain>
    </source>
</reference>
<dbReference type="PROSITE" id="PS01124">
    <property type="entry name" value="HTH_ARAC_FAMILY_2"/>
    <property type="match status" value="1"/>
</dbReference>
<dbReference type="SMART" id="SM00342">
    <property type="entry name" value="HTH_ARAC"/>
    <property type="match status" value="1"/>
</dbReference>
<keyword evidence="3" id="KW-0804">Transcription</keyword>
<evidence type="ECO:0000256" key="3">
    <source>
        <dbReference type="ARBA" id="ARBA00023163"/>
    </source>
</evidence>
<proteinExistence type="predicted"/>
<feature type="compositionally biased region" description="Basic and acidic residues" evidence="4">
    <location>
        <begin position="342"/>
        <end position="353"/>
    </location>
</feature>
<evidence type="ECO:0000313" key="10">
    <source>
        <dbReference type="Proteomes" id="UP000303847"/>
    </source>
</evidence>
<feature type="transmembrane region" description="Helical" evidence="5">
    <location>
        <begin position="114"/>
        <end position="132"/>
    </location>
</feature>
<dbReference type="AlphaFoldDB" id="A0A2U1UC39"/>
<evidence type="ECO:0000313" key="9">
    <source>
        <dbReference type="Proteomes" id="UP000295985"/>
    </source>
</evidence>
<dbReference type="InterPro" id="IPR018060">
    <property type="entry name" value="HTH_AraC"/>
</dbReference>
<evidence type="ECO:0000256" key="2">
    <source>
        <dbReference type="ARBA" id="ARBA00023125"/>
    </source>
</evidence>
<feature type="transmembrane region" description="Helical" evidence="5">
    <location>
        <begin position="6"/>
        <end position="22"/>
    </location>
</feature>
<dbReference type="PANTHER" id="PTHR43280">
    <property type="entry name" value="ARAC-FAMILY TRANSCRIPTIONAL REGULATOR"/>
    <property type="match status" value="1"/>
</dbReference>
<feature type="transmembrane region" description="Helical" evidence="5">
    <location>
        <begin position="144"/>
        <end position="164"/>
    </location>
</feature>
<dbReference type="GO" id="GO:0003700">
    <property type="term" value="F:DNA-binding transcription factor activity"/>
    <property type="evidence" value="ECO:0007669"/>
    <property type="project" value="InterPro"/>
</dbReference>
<feature type="transmembrane region" description="Helical" evidence="5">
    <location>
        <begin position="176"/>
        <end position="194"/>
    </location>
</feature>
<organism evidence="7 9">
    <name type="scientific">Brenneria nigrifluens DSM 30175 = ATCC 13028</name>
    <dbReference type="NCBI Taxonomy" id="1121120"/>
    <lineage>
        <taxon>Bacteria</taxon>
        <taxon>Pseudomonadati</taxon>
        <taxon>Pseudomonadota</taxon>
        <taxon>Gammaproteobacteria</taxon>
        <taxon>Enterobacterales</taxon>
        <taxon>Pectobacteriaceae</taxon>
        <taxon>Brenneria</taxon>
    </lineage>
</organism>
<evidence type="ECO:0000259" key="6">
    <source>
        <dbReference type="PROSITE" id="PS01124"/>
    </source>
</evidence>
<dbReference type="GO" id="GO:0043565">
    <property type="term" value="F:sequence-specific DNA binding"/>
    <property type="evidence" value="ECO:0007669"/>
    <property type="project" value="InterPro"/>
</dbReference>
<protein>
    <submittedName>
        <fullName evidence="7">AraC family transcriptional regulator</fullName>
    </submittedName>
</protein>
<dbReference type="Pfam" id="PF12833">
    <property type="entry name" value="HTH_18"/>
    <property type="match status" value="1"/>
</dbReference>
<feature type="transmembrane region" description="Helical" evidence="5">
    <location>
        <begin position="90"/>
        <end position="108"/>
    </location>
</feature>
<evidence type="ECO:0000313" key="8">
    <source>
        <dbReference type="EMBL" id="QCR05868.1"/>
    </source>
</evidence>
<evidence type="ECO:0000256" key="4">
    <source>
        <dbReference type="SAM" id="MobiDB-lite"/>
    </source>
</evidence>
<keyword evidence="5" id="KW-1133">Transmembrane helix</keyword>
<dbReference type="Proteomes" id="UP000295985">
    <property type="component" value="Unassembled WGS sequence"/>
</dbReference>
<dbReference type="RefSeq" id="WP_009114202.1">
    <property type="nucleotide sequence ID" value="NZ_CP034036.1"/>
</dbReference>
<evidence type="ECO:0000313" key="7">
    <source>
        <dbReference type="EMBL" id="PWC19230.1"/>
    </source>
</evidence>
<gene>
    <name evidence="7" type="ORF">DDT54_22470</name>
    <name evidence="8" type="ORF">EH206_17790</name>
</gene>
<evidence type="ECO:0000256" key="1">
    <source>
        <dbReference type="ARBA" id="ARBA00023015"/>
    </source>
</evidence>
<keyword evidence="1" id="KW-0805">Transcription regulation</keyword>
<dbReference type="SUPFAM" id="SSF46689">
    <property type="entry name" value="Homeodomain-like"/>
    <property type="match status" value="1"/>
</dbReference>
<keyword evidence="5" id="KW-0812">Transmembrane</keyword>
<dbReference type="Gene3D" id="1.10.10.60">
    <property type="entry name" value="Homeodomain-like"/>
    <property type="match status" value="1"/>
</dbReference>
<dbReference type="OrthoDB" id="345413at2"/>
<sequence length="353" mass="38631">MPAIPLPFITAFLLMVLFLRFRRLNGKKRAARTATAFVATSCLAITLCGLRWGTSLAPPPFLQPIAASAIPPLFWLCMTSAESDRTQNVCRFWHLLPVALVAVLAIMKTNLLDLSLVMIYGGYGIALIYAARGSSSDQPLWQKTTFLAGVYFILSGMADIAIALDLGMFGGRRAPQIIAVAHIATLMVLTFLIVTRNAAPTVISATGRGISAVPPASPDDRTLADKLDQFIRINNLYTDPNMTLQRLARRMGIPARKISEAINRVHGRNISQVMNGYRIDEARRLLSQTDSRITDIMLACGFQTKSNFNREFLKSTGISPSQWRRANASSASATSVAMPAPESRRSSRSAQDE</sequence>
<dbReference type="EMBL" id="CP034036">
    <property type="protein sequence ID" value="QCR05868.1"/>
    <property type="molecule type" value="Genomic_DNA"/>
</dbReference>
<dbReference type="EMBL" id="QDKK01000058">
    <property type="protein sequence ID" value="PWC19230.1"/>
    <property type="molecule type" value="Genomic_DNA"/>
</dbReference>
<keyword evidence="5" id="KW-0472">Membrane</keyword>
<evidence type="ECO:0000256" key="5">
    <source>
        <dbReference type="SAM" id="Phobius"/>
    </source>
</evidence>
<keyword evidence="2" id="KW-0238">DNA-binding</keyword>
<feature type="transmembrane region" description="Helical" evidence="5">
    <location>
        <begin position="34"/>
        <end position="54"/>
    </location>
</feature>
<feature type="domain" description="HTH araC/xylS-type" evidence="6">
    <location>
        <begin position="225"/>
        <end position="326"/>
    </location>
</feature>
<accession>A0A2U1UC39</accession>
<dbReference type="InterPro" id="IPR009057">
    <property type="entry name" value="Homeodomain-like_sf"/>
</dbReference>
<dbReference type="PANTHER" id="PTHR43280:SF29">
    <property type="entry name" value="ARAC-FAMILY TRANSCRIPTIONAL REGULATOR"/>
    <property type="match status" value="1"/>
</dbReference>
<reference evidence="8 10" key="2">
    <citation type="submission" date="2018-11" db="EMBL/GenBank/DDBJ databases">
        <title>Genome sequences of Brenneria nigrifluens and Brenneria rubrifaciens.</title>
        <authorList>
            <person name="Poret-Peterson A.T."/>
            <person name="McClean A.E."/>
            <person name="Kluepfel D.A."/>
        </authorList>
    </citation>
    <scope>NUCLEOTIDE SEQUENCE [LARGE SCALE GENOMIC DNA]</scope>
    <source>
        <strain evidence="8 10">ATCC 13028</strain>
    </source>
</reference>